<protein>
    <recommendedName>
        <fullName evidence="2">C2H2-type domain-containing protein</fullName>
    </recommendedName>
</protein>
<evidence type="ECO:0000259" key="2">
    <source>
        <dbReference type="PROSITE" id="PS00028"/>
    </source>
</evidence>
<comment type="caution">
    <text evidence="3">The sequence shown here is derived from an EMBL/GenBank/DDBJ whole genome shotgun (WGS) entry which is preliminary data.</text>
</comment>
<evidence type="ECO:0000256" key="1">
    <source>
        <dbReference type="SAM" id="MobiDB-lite"/>
    </source>
</evidence>
<organism evidence="3 4">
    <name type="scientific">Trichonephila inaurata madagascariensis</name>
    <dbReference type="NCBI Taxonomy" id="2747483"/>
    <lineage>
        <taxon>Eukaryota</taxon>
        <taxon>Metazoa</taxon>
        <taxon>Ecdysozoa</taxon>
        <taxon>Arthropoda</taxon>
        <taxon>Chelicerata</taxon>
        <taxon>Arachnida</taxon>
        <taxon>Araneae</taxon>
        <taxon>Araneomorphae</taxon>
        <taxon>Entelegynae</taxon>
        <taxon>Araneoidea</taxon>
        <taxon>Nephilidae</taxon>
        <taxon>Trichonephila</taxon>
        <taxon>Trichonephila inaurata</taxon>
    </lineage>
</organism>
<feature type="compositionally biased region" description="Basic residues" evidence="1">
    <location>
        <begin position="63"/>
        <end position="72"/>
    </location>
</feature>
<dbReference type="EMBL" id="BMAV01016546">
    <property type="protein sequence ID" value="GFY67389.1"/>
    <property type="molecule type" value="Genomic_DNA"/>
</dbReference>
<feature type="compositionally biased region" description="Basic and acidic residues" evidence="1">
    <location>
        <begin position="87"/>
        <end position="96"/>
    </location>
</feature>
<proteinExistence type="predicted"/>
<evidence type="ECO:0000313" key="4">
    <source>
        <dbReference type="Proteomes" id="UP000886998"/>
    </source>
</evidence>
<reference evidence="3" key="1">
    <citation type="submission" date="2020-08" db="EMBL/GenBank/DDBJ databases">
        <title>Multicomponent nature underlies the extraordinary mechanical properties of spider dragline silk.</title>
        <authorList>
            <person name="Kono N."/>
            <person name="Nakamura H."/>
            <person name="Mori M."/>
            <person name="Yoshida Y."/>
            <person name="Ohtoshi R."/>
            <person name="Malay A.D."/>
            <person name="Moran D.A.P."/>
            <person name="Tomita M."/>
            <person name="Numata K."/>
            <person name="Arakawa K."/>
        </authorList>
    </citation>
    <scope>NUCLEOTIDE SEQUENCE</scope>
</reference>
<dbReference type="InterPro" id="IPR013087">
    <property type="entry name" value="Znf_C2H2_type"/>
</dbReference>
<dbReference type="Proteomes" id="UP000886998">
    <property type="component" value="Unassembled WGS sequence"/>
</dbReference>
<dbReference type="PROSITE" id="PS00028">
    <property type="entry name" value="ZINC_FINGER_C2H2_1"/>
    <property type="match status" value="1"/>
</dbReference>
<feature type="region of interest" description="Disordered" evidence="1">
    <location>
        <begin position="63"/>
        <end position="96"/>
    </location>
</feature>
<sequence length="96" mass="10711">MTCLPWSDTLTTGLPQPLHDVGVTDVDASRRDASDAQQASPPYKKTCNICGLICRSRKGLRVHLHSKHRQPVHKRERDCDSLQQVEASEHPDANAQ</sequence>
<dbReference type="AlphaFoldDB" id="A0A8X6Y9M7"/>
<feature type="domain" description="C2H2-type" evidence="2">
    <location>
        <begin position="47"/>
        <end position="68"/>
    </location>
</feature>
<keyword evidence="4" id="KW-1185">Reference proteome</keyword>
<name>A0A8X6Y9M7_9ARAC</name>
<feature type="region of interest" description="Disordered" evidence="1">
    <location>
        <begin position="1"/>
        <end position="43"/>
    </location>
</feature>
<gene>
    <name evidence="3" type="ORF">TNIN_263101</name>
</gene>
<accession>A0A8X6Y9M7</accession>
<evidence type="ECO:0000313" key="3">
    <source>
        <dbReference type="EMBL" id="GFY67389.1"/>
    </source>
</evidence>